<dbReference type="Pfam" id="PF04383">
    <property type="entry name" value="KilA-N"/>
    <property type="match status" value="1"/>
</dbReference>
<dbReference type="PROSITE" id="PS51301">
    <property type="entry name" value="KILA_N"/>
    <property type="match status" value="1"/>
</dbReference>
<evidence type="ECO:0000259" key="2">
    <source>
        <dbReference type="PROSITE" id="PS51301"/>
    </source>
</evidence>
<sequence length="412" mass="47575">MKPVNETIPFKGTRIHVIYDGSKAVKWISLHDLCRILCRQEMIGNGQAAGICRSAAKFPVYKNGKLFPFIKIYDIYTLTRSIEKENKQIARICRELEEWAGKLPVNRDLDSEPKPKQEPEPKPEPEPVPSPGIRETATVIHAAVNKAPEQNNTPVIFSYHDQPISFQAPNGVIYVNATEMARSQDKNPREWLLLAETQRFRQSLVDNGISHSLESQITTKRGSVGATWIQDSLAFKFAEWLSPDLSVWMNERIKDLLKQGYVTLGQSNIRFETAYGAQRQLPSNFREACRMLIEQEEVIEAKTRQIETDRPKVQFYQKMVGDRESFKTSFIAEELQISTIELHRFLIEERICKFEKRQYVAYPSHAALQCDHPYYWTNKKGKAYVCSVGKRWTKAGREFILDLYREKDPGNK</sequence>
<name>A0ABV9KRE4_9BACT</name>
<evidence type="ECO:0000313" key="4">
    <source>
        <dbReference type="Proteomes" id="UP001596023"/>
    </source>
</evidence>
<dbReference type="InterPro" id="IPR017880">
    <property type="entry name" value="KilA_N"/>
</dbReference>
<dbReference type="InterPro" id="IPR005039">
    <property type="entry name" value="Ant_C"/>
</dbReference>
<feature type="domain" description="KilA-N" evidence="2">
    <location>
        <begin position="153"/>
        <end position="256"/>
    </location>
</feature>
<dbReference type="InterPro" id="IPR018004">
    <property type="entry name" value="KilA/APSES_HTH"/>
</dbReference>
<dbReference type="RefSeq" id="WP_379993861.1">
    <property type="nucleotide sequence ID" value="NZ_JBHSGN010000024.1"/>
</dbReference>
<feature type="region of interest" description="Disordered" evidence="1">
    <location>
        <begin position="104"/>
        <end position="132"/>
    </location>
</feature>
<dbReference type="Pfam" id="PF03374">
    <property type="entry name" value="ANT"/>
    <property type="match status" value="1"/>
</dbReference>
<feature type="compositionally biased region" description="Basic and acidic residues" evidence="1">
    <location>
        <begin position="104"/>
        <end position="125"/>
    </location>
</feature>
<dbReference type="Proteomes" id="UP001596023">
    <property type="component" value="Unassembled WGS sequence"/>
</dbReference>
<gene>
    <name evidence="3" type="ORF">ACFO6W_03070</name>
</gene>
<evidence type="ECO:0000256" key="1">
    <source>
        <dbReference type="SAM" id="MobiDB-lite"/>
    </source>
</evidence>
<keyword evidence="4" id="KW-1185">Reference proteome</keyword>
<dbReference type="EMBL" id="JBHSGN010000024">
    <property type="protein sequence ID" value="MFC4672669.1"/>
    <property type="molecule type" value="Genomic_DNA"/>
</dbReference>
<dbReference type="SMART" id="SM01252">
    <property type="entry name" value="KilA-N"/>
    <property type="match status" value="1"/>
</dbReference>
<proteinExistence type="predicted"/>
<accession>A0ABV9KRE4</accession>
<organism evidence="3 4">
    <name type="scientific">Dysgonomonas termitidis</name>
    <dbReference type="NCBI Taxonomy" id="1516126"/>
    <lineage>
        <taxon>Bacteria</taxon>
        <taxon>Pseudomonadati</taxon>
        <taxon>Bacteroidota</taxon>
        <taxon>Bacteroidia</taxon>
        <taxon>Bacteroidales</taxon>
        <taxon>Dysgonomonadaceae</taxon>
        <taxon>Dysgonomonas</taxon>
    </lineage>
</organism>
<reference evidence="4" key="1">
    <citation type="journal article" date="2019" name="Int. J. Syst. Evol. Microbiol.">
        <title>The Global Catalogue of Microorganisms (GCM) 10K type strain sequencing project: providing services to taxonomists for standard genome sequencing and annotation.</title>
        <authorList>
            <consortium name="The Broad Institute Genomics Platform"/>
            <consortium name="The Broad Institute Genome Sequencing Center for Infectious Disease"/>
            <person name="Wu L."/>
            <person name="Ma J."/>
        </authorList>
    </citation>
    <scope>NUCLEOTIDE SEQUENCE [LARGE SCALE GENOMIC DNA]</scope>
    <source>
        <strain evidence="4">CCUG 66188</strain>
    </source>
</reference>
<evidence type="ECO:0000313" key="3">
    <source>
        <dbReference type="EMBL" id="MFC4672669.1"/>
    </source>
</evidence>
<comment type="caution">
    <text evidence="3">The sequence shown here is derived from an EMBL/GenBank/DDBJ whole genome shotgun (WGS) entry which is preliminary data.</text>
</comment>
<protein>
    <submittedName>
        <fullName evidence="3">KilA-N domain-containing protein</fullName>
    </submittedName>
</protein>